<proteinExistence type="predicted"/>
<organism evidence="1 2">
    <name type="scientific">Collinsella stercoris DSM 13279</name>
    <dbReference type="NCBI Taxonomy" id="445975"/>
    <lineage>
        <taxon>Bacteria</taxon>
        <taxon>Bacillati</taxon>
        <taxon>Actinomycetota</taxon>
        <taxon>Coriobacteriia</taxon>
        <taxon>Coriobacteriales</taxon>
        <taxon>Coriobacteriaceae</taxon>
        <taxon>Collinsella</taxon>
    </lineage>
</organism>
<reference evidence="1 2" key="2">
    <citation type="submission" date="2008-10" db="EMBL/GenBank/DDBJ databases">
        <authorList>
            <person name="Fulton L."/>
            <person name="Clifton S."/>
            <person name="Fulton B."/>
            <person name="Xu J."/>
            <person name="Minx P."/>
            <person name="Pepin K.H."/>
            <person name="Johnson M."/>
            <person name="Thiruvilangam P."/>
            <person name="Bhonagiri V."/>
            <person name="Nash W.E."/>
            <person name="Mardis E.R."/>
            <person name="Wilson R.K."/>
        </authorList>
    </citation>
    <scope>NUCLEOTIDE SEQUENCE [LARGE SCALE GENOMIC DNA]</scope>
    <source>
        <strain evidence="1 2">DSM 13279</strain>
    </source>
</reference>
<dbReference type="EMBL" id="ABXJ01000028">
    <property type="protein sequence ID" value="EEA91291.1"/>
    <property type="molecule type" value="Genomic_DNA"/>
</dbReference>
<dbReference type="HOGENOM" id="CLU_1589845_0_0_11"/>
<evidence type="ECO:0000313" key="2">
    <source>
        <dbReference type="Proteomes" id="UP000003560"/>
    </source>
</evidence>
<name>B6G8W2_9ACTN</name>
<dbReference type="AlphaFoldDB" id="B6G8W2"/>
<dbReference type="STRING" id="445975.COLSTE_00503"/>
<comment type="caution">
    <text evidence="1">The sequence shown here is derived from an EMBL/GenBank/DDBJ whole genome shotgun (WGS) entry which is preliminary data.</text>
</comment>
<feature type="non-terminal residue" evidence="1">
    <location>
        <position position="1"/>
    </location>
</feature>
<dbReference type="RefSeq" id="WP_006720165.1">
    <property type="nucleotide sequence ID" value="NZ_DS995474.1"/>
</dbReference>
<evidence type="ECO:0000313" key="1">
    <source>
        <dbReference type="EMBL" id="EEA91291.1"/>
    </source>
</evidence>
<protein>
    <submittedName>
        <fullName evidence="1">Uncharacterized protein</fullName>
    </submittedName>
</protein>
<reference evidence="1 2" key="1">
    <citation type="submission" date="2008-10" db="EMBL/GenBank/DDBJ databases">
        <title>Draft genome sequence of Collinsella stercoris (DSM 13279).</title>
        <authorList>
            <person name="Sudarsanam P."/>
            <person name="Ley R."/>
            <person name="Guruge J."/>
            <person name="Turnbaugh P.J."/>
            <person name="Mahowald M."/>
            <person name="Liep D."/>
            <person name="Gordon J."/>
        </authorList>
    </citation>
    <scope>NUCLEOTIDE SEQUENCE [LARGE SCALE GENOMIC DNA]</scope>
    <source>
        <strain evidence="1 2">DSM 13279</strain>
    </source>
</reference>
<keyword evidence="2" id="KW-1185">Reference proteome</keyword>
<dbReference type="Proteomes" id="UP000003560">
    <property type="component" value="Unassembled WGS sequence"/>
</dbReference>
<sequence>RLHLRLGPILERDVSVAVVYQGFHGGLLIACLPAMIGDWEDGQQGAKRRTFWVYVRRIRTPKAVRFFDCGQNTLSVRRNAAGIGPKPLYTSWMAVICPLFLLLNALQDGNESEMPSIGSFRGCFPTLFSAQVGYFDQSFENVRHPTGKNRAFSSPQFLACISVDGYLR</sequence>
<gene>
    <name evidence="1" type="ORF">COLSTE_00503</name>
</gene>
<accession>B6G8W2</accession>